<evidence type="ECO:0000259" key="1">
    <source>
        <dbReference type="PROSITE" id="PS50918"/>
    </source>
</evidence>
<accession>A0A812V393</accession>
<dbReference type="Pfam" id="PF02825">
    <property type="entry name" value="WWE"/>
    <property type="match status" value="1"/>
</dbReference>
<feature type="domain" description="WWE" evidence="1">
    <location>
        <begin position="118"/>
        <end position="197"/>
    </location>
</feature>
<dbReference type="Gene3D" id="3.30.720.50">
    <property type="match status" value="1"/>
</dbReference>
<reference evidence="2" key="1">
    <citation type="submission" date="2021-02" db="EMBL/GenBank/DDBJ databases">
        <authorList>
            <person name="Dougan E. K."/>
            <person name="Rhodes N."/>
            <person name="Thang M."/>
            <person name="Chan C."/>
        </authorList>
    </citation>
    <scope>NUCLEOTIDE SEQUENCE</scope>
</reference>
<evidence type="ECO:0000313" key="2">
    <source>
        <dbReference type="EMBL" id="CAE7603180.1"/>
    </source>
</evidence>
<protein>
    <submittedName>
        <fullName evidence="2">CPK3 protein</fullName>
    </submittedName>
</protein>
<dbReference type="SUPFAM" id="SSF117839">
    <property type="entry name" value="WWE domain"/>
    <property type="match status" value="1"/>
</dbReference>
<gene>
    <name evidence="2" type="primary">CPK3</name>
    <name evidence="2" type="ORF">SNAT2548_LOCUS34310</name>
</gene>
<dbReference type="EMBL" id="CAJNDS010002801">
    <property type="protein sequence ID" value="CAE7603180.1"/>
    <property type="molecule type" value="Genomic_DNA"/>
</dbReference>
<dbReference type="InterPro" id="IPR037197">
    <property type="entry name" value="WWE_dom_sf"/>
</dbReference>
<sequence length="447" mass="49437">MPEYCDGTAFDTQWPDVSASQLVVRCLVLAYWCPACHSNHEGILECGDPAGPWVRFDAISSSILEARQREVGNDFPCIPGAIFCSLDLLAMTTKVLVDRREVELSLQRRTAGAGARERAGDNRSRNHRAFVWEWCASASGHGSWCAYDAERSSSLEKAWNQRAPRVSFSMNGVNYNVDYELMVQVLTSWNGPDLIANHAAFNNKAQHAMCTAMAVRCGALLWPPKAPSLAELCPGRSDAAVPPALALALRRGLPDILLYRSFLLLARAKGTVDKEAERAYTPLLVKLRNMGFLVHDSLLLPADVAGQRRLLLLVQPPEPLKIVQLAKVLRSLDSPSLSVTLQPQVPTAQLSIKDEAARRLCVDHWHQACLDCLRYFPRFFQPRTRMIVLPPSTSQEVDDICCHLLLHGFGVLSVVHPSSEKAPKVDACIMVRGMGMLPVCGTLQRSY</sequence>
<dbReference type="InterPro" id="IPR004170">
    <property type="entry name" value="WWE_dom"/>
</dbReference>
<comment type="caution">
    <text evidence="2">The sequence shown here is derived from an EMBL/GenBank/DDBJ whole genome shotgun (WGS) entry which is preliminary data.</text>
</comment>
<dbReference type="OrthoDB" id="10556842at2759"/>
<dbReference type="PROSITE" id="PS50918">
    <property type="entry name" value="WWE"/>
    <property type="match status" value="1"/>
</dbReference>
<keyword evidence="3" id="KW-1185">Reference proteome</keyword>
<dbReference type="Proteomes" id="UP000604046">
    <property type="component" value="Unassembled WGS sequence"/>
</dbReference>
<name>A0A812V393_9DINO</name>
<evidence type="ECO:0000313" key="3">
    <source>
        <dbReference type="Proteomes" id="UP000604046"/>
    </source>
</evidence>
<dbReference type="AlphaFoldDB" id="A0A812V393"/>
<organism evidence="2 3">
    <name type="scientific">Symbiodinium natans</name>
    <dbReference type="NCBI Taxonomy" id="878477"/>
    <lineage>
        <taxon>Eukaryota</taxon>
        <taxon>Sar</taxon>
        <taxon>Alveolata</taxon>
        <taxon>Dinophyceae</taxon>
        <taxon>Suessiales</taxon>
        <taxon>Symbiodiniaceae</taxon>
        <taxon>Symbiodinium</taxon>
    </lineage>
</organism>
<proteinExistence type="predicted"/>